<dbReference type="InterPro" id="IPR001753">
    <property type="entry name" value="Enoyl-CoA_hydra/iso"/>
</dbReference>
<evidence type="ECO:0000256" key="8">
    <source>
        <dbReference type="RuleBase" id="RU003707"/>
    </source>
</evidence>
<evidence type="ECO:0000256" key="6">
    <source>
        <dbReference type="ARBA" id="ARBA00023709"/>
    </source>
</evidence>
<keyword evidence="11" id="KW-1185">Reference proteome</keyword>
<protein>
    <submittedName>
        <fullName evidence="10">Enoyl-CoA hydratase/carnithine racemase</fullName>
        <ecNumber evidence="10">4.2.1.17</ecNumber>
    </submittedName>
</protein>
<feature type="region of interest" description="Disordered" evidence="9">
    <location>
        <begin position="211"/>
        <end position="248"/>
    </location>
</feature>
<dbReference type="GO" id="GO:0004300">
    <property type="term" value="F:enoyl-CoA hydratase activity"/>
    <property type="evidence" value="ECO:0007669"/>
    <property type="project" value="UniProtKB-EC"/>
</dbReference>
<dbReference type="EC" id="4.2.1.17" evidence="10"/>
<gene>
    <name evidence="10" type="ORF">UL81_10155</name>
</gene>
<dbReference type="KEGG" id="ccj:UL81_10155"/>
<comment type="function">
    <text evidence="1">Could possibly oxidize fatty acids using specific components.</text>
</comment>
<evidence type="ECO:0000256" key="7">
    <source>
        <dbReference type="ARBA" id="ARBA00023717"/>
    </source>
</evidence>
<dbReference type="HOGENOM" id="CLU_009834_7_2_11"/>
<name>A0A0F6QY67_9CORY</name>
<dbReference type="PANTHER" id="PTHR11941:SF169">
    <property type="entry name" value="(7AS)-7A-METHYL-1,5-DIOXO-2,3,5,6,7,7A-HEXAHYDRO-1H-INDENE-CARBOXYL-COA HYDROLASE"/>
    <property type="match status" value="1"/>
</dbReference>
<accession>A0A0F6QY67</accession>
<dbReference type="Gene3D" id="3.90.226.10">
    <property type="entry name" value="2-enoyl-CoA Hydratase, Chain A, domain 1"/>
    <property type="match status" value="1"/>
</dbReference>
<evidence type="ECO:0000256" key="5">
    <source>
        <dbReference type="ARBA" id="ARBA00023239"/>
    </source>
</evidence>
<dbReference type="Proteomes" id="UP000033566">
    <property type="component" value="Chromosome"/>
</dbReference>
<dbReference type="AlphaFoldDB" id="A0A0F6QY67"/>
<evidence type="ECO:0000256" key="3">
    <source>
        <dbReference type="ARBA" id="ARBA00022832"/>
    </source>
</evidence>
<sequence>MTELVSSASLNQGRVCVITLDRDSARNALSVQLCKELIDALHTAETSGARVIVLTGAGSVFSAGADLKSKDFAGELYPQLEVLMDTLRTVPVPIVAAVNGPAIGAGMMLAMACDLRVVASSSYFHLPVGDMAIGVDEQAVVSLESLIGGSRARAMLLAGTRLSPADAVACGFAVAEGDLDEAIELATTIAAKAPLTLRALKMDFAHNAARPYSTAERNEARRAAWESDDFQEVRRAREEKRQPEFKGS</sequence>
<keyword evidence="4" id="KW-0443">Lipid metabolism</keyword>
<dbReference type="GO" id="GO:0006635">
    <property type="term" value="P:fatty acid beta-oxidation"/>
    <property type="evidence" value="ECO:0007669"/>
    <property type="project" value="TreeGrafter"/>
</dbReference>
<evidence type="ECO:0000256" key="2">
    <source>
        <dbReference type="ARBA" id="ARBA00005254"/>
    </source>
</evidence>
<dbReference type="STRING" id="161896.UL81_10155"/>
<dbReference type="RefSeq" id="WP_035104382.1">
    <property type="nucleotide sequence ID" value="NZ_CP011311.1"/>
</dbReference>
<evidence type="ECO:0000256" key="4">
    <source>
        <dbReference type="ARBA" id="ARBA00023098"/>
    </source>
</evidence>
<evidence type="ECO:0000313" key="11">
    <source>
        <dbReference type="Proteomes" id="UP000033566"/>
    </source>
</evidence>
<evidence type="ECO:0000256" key="9">
    <source>
        <dbReference type="SAM" id="MobiDB-lite"/>
    </source>
</evidence>
<dbReference type="OrthoDB" id="3569436at2"/>
<dbReference type="PANTHER" id="PTHR11941">
    <property type="entry name" value="ENOYL-COA HYDRATASE-RELATED"/>
    <property type="match status" value="1"/>
</dbReference>
<evidence type="ECO:0000256" key="1">
    <source>
        <dbReference type="ARBA" id="ARBA00002994"/>
    </source>
</evidence>
<reference evidence="10 11" key="1">
    <citation type="journal article" date="2015" name="Genome Announc.">
        <title>Complete Genome Sequence of Corynebacterium camporealensis DSM 44610, Isolated from the Milk of a Manchega Sheep with Subclinical Mastitis.</title>
        <authorList>
            <person name="Ruckert C."/>
            <person name="Albersmeier A."/>
            <person name="Winkler A."/>
            <person name="Tauch A."/>
        </authorList>
    </citation>
    <scope>NUCLEOTIDE SEQUENCE [LARGE SCALE GENOMIC DNA]</scope>
    <source>
        <strain evidence="10 11">DSM 44610</strain>
    </source>
</reference>
<feature type="compositionally biased region" description="Basic and acidic residues" evidence="9">
    <location>
        <begin position="216"/>
        <end position="248"/>
    </location>
</feature>
<comment type="similarity">
    <text evidence="2 8">Belongs to the enoyl-CoA hydratase/isomerase family.</text>
</comment>
<proteinExistence type="inferred from homology"/>
<comment type="catalytic activity">
    <reaction evidence="6">
        <text>a (3S)-3-hydroxyacyl-CoA = a (2E)-enoyl-CoA + H2O</text>
        <dbReference type="Rhea" id="RHEA:16105"/>
        <dbReference type="ChEBI" id="CHEBI:15377"/>
        <dbReference type="ChEBI" id="CHEBI:57318"/>
        <dbReference type="ChEBI" id="CHEBI:58856"/>
        <dbReference type="EC" id="4.2.1.17"/>
    </reaction>
</comment>
<evidence type="ECO:0000313" key="10">
    <source>
        <dbReference type="EMBL" id="AKE39965.1"/>
    </source>
</evidence>
<dbReference type="EMBL" id="CP011311">
    <property type="protein sequence ID" value="AKE39965.1"/>
    <property type="molecule type" value="Genomic_DNA"/>
</dbReference>
<dbReference type="PROSITE" id="PS00166">
    <property type="entry name" value="ENOYL_COA_HYDRATASE"/>
    <property type="match status" value="1"/>
</dbReference>
<keyword evidence="3" id="KW-0276">Fatty acid metabolism</keyword>
<organism evidence="10 11">
    <name type="scientific">Corynebacterium camporealensis</name>
    <dbReference type="NCBI Taxonomy" id="161896"/>
    <lineage>
        <taxon>Bacteria</taxon>
        <taxon>Bacillati</taxon>
        <taxon>Actinomycetota</taxon>
        <taxon>Actinomycetes</taxon>
        <taxon>Mycobacteriales</taxon>
        <taxon>Corynebacteriaceae</taxon>
        <taxon>Corynebacterium</taxon>
    </lineage>
</organism>
<dbReference type="NCBIfam" id="NF005891">
    <property type="entry name" value="PRK07854.1"/>
    <property type="match status" value="1"/>
</dbReference>
<keyword evidence="5 10" id="KW-0456">Lyase</keyword>
<dbReference type="InterPro" id="IPR029045">
    <property type="entry name" value="ClpP/crotonase-like_dom_sf"/>
</dbReference>
<dbReference type="InterPro" id="IPR018376">
    <property type="entry name" value="Enoyl-CoA_hyd/isom_CS"/>
</dbReference>
<dbReference type="Pfam" id="PF00378">
    <property type="entry name" value="ECH_1"/>
    <property type="match status" value="1"/>
</dbReference>
<dbReference type="SUPFAM" id="SSF52096">
    <property type="entry name" value="ClpP/crotonase"/>
    <property type="match status" value="1"/>
</dbReference>
<dbReference type="CDD" id="cd06558">
    <property type="entry name" value="crotonase-like"/>
    <property type="match status" value="1"/>
</dbReference>
<comment type="catalytic activity">
    <reaction evidence="7">
        <text>a 4-saturated-(3S)-3-hydroxyacyl-CoA = a (3E)-enoyl-CoA + H2O</text>
        <dbReference type="Rhea" id="RHEA:20724"/>
        <dbReference type="ChEBI" id="CHEBI:15377"/>
        <dbReference type="ChEBI" id="CHEBI:58521"/>
        <dbReference type="ChEBI" id="CHEBI:137480"/>
        <dbReference type="EC" id="4.2.1.17"/>
    </reaction>
</comment>
<dbReference type="PATRIC" id="fig|161896.4.peg.1979"/>